<evidence type="ECO:0000313" key="4">
    <source>
        <dbReference type="EMBL" id="CAG9322342.1"/>
    </source>
</evidence>
<comment type="similarity">
    <text evidence="2">Belongs to the peptidase M16 family.</text>
</comment>
<dbReference type="Proteomes" id="UP001162131">
    <property type="component" value="Unassembled WGS sequence"/>
</dbReference>
<dbReference type="AlphaFoldDB" id="A0AAU9J7Z1"/>
<gene>
    <name evidence="4" type="ORF">BSTOLATCC_MIC31367</name>
</gene>
<dbReference type="Pfam" id="PF05193">
    <property type="entry name" value="Peptidase_M16_C"/>
    <property type="match status" value="1"/>
</dbReference>
<dbReference type="GO" id="GO:0005739">
    <property type="term" value="C:mitochondrion"/>
    <property type="evidence" value="ECO:0007669"/>
    <property type="project" value="TreeGrafter"/>
</dbReference>
<sequence length="474" mass="53309">MAFVRRNFGLFGKIFGKTEKEAPKLKAKTAAIAQPLAEHKAIEIDWKTPKIHVSTLKNGLKILTESSGFPAHVHLGAIIDIGVREETKENSGALMGLKHTYLTKADEIKNFSMLQMSGGELAMDYDQEQTLFQGYCMSHDVVDYLQLIKTSLRDERNQEDEEKLKIRLEELWKLREMSLTNEHRLLELTLDVAYGNSGVGMPLHGSISSKLTLQELNSFERKLTIPEKTVLFASGVRNHQEFEDLANQYFGDLQSTSPYNRVPSPYIGGEHREICATEITYMSLSFKGASWTDKDMIALQILKTAIGEAGIFKSGLNLGKGLLTHSYTSFMDKGKYLLGVRCINMNFSDTGIFGIMLAGVNSHTFNMSNDIISEFQNLPNISDEEISRAKNLLKTQILFLKEQTGKRLEDTAKMYLVLGKTPDELDWMKMIDNVTTDQIREAARRVTKSKPTLIVLGTPSQVIPKIEEIAERVS</sequence>
<evidence type="ECO:0000256" key="1">
    <source>
        <dbReference type="ARBA" id="ARBA00002123"/>
    </source>
</evidence>
<dbReference type="GO" id="GO:0046872">
    <property type="term" value="F:metal ion binding"/>
    <property type="evidence" value="ECO:0007669"/>
    <property type="project" value="InterPro"/>
</dbReference>
<evidence type="ECO:0000256" key="2">
    <source>
        <dbReference type="ARBA" id="ARBA00007261"/>
    </source>
</evidence>
<dbReference type="PANTHER" id="PTHR11851">
    <property type="entry name" value="METALLOPROTEASE"/>
    <property type="match status" value="1"/>
</dbReference>
<proteinExistence type="inferred from homology"/>
<keyword evidence="5" id="KW-1185">Reference proteome</keyword>
<reference evidence="4" key="1">
    <citation type="submission" date="2021-09" db="EMBL/GenBank/DDBJ databases">
        <authorList>
            <consortium name="AG Swart"/>
            <person name="Singh M."/>
            <person name="Singh A."/>
            <person name="Seah K."/>
            <person name="Emmerich C."/>
        </authorList>
    </citation>
    <scope>NUCLEOTIDE SEQUENCE</scope>
    <source>
        <strain evidence="4">ATCC30299</strain>
    </source>
</reference>
<feature type="domain" description="Peptidase M16 C-terminal" evidence="3">
    <location>
        <begin position="210"/>
        <end position="393"/>
    </location>
</feature>
<evidence type="ECO:0000313" key="5">
    <source>
        <dbReference type="Proteomes" id="UP001162131"/>
    </source>
</evidence>
<dbReference type="SUPFAM" id="SSF63411">
    <property type="entry name" value="LuxS/MPP-like metallohydrolase"/>
    <property type="match status" value="2"/>
</dbReference>
<dbReference type="InterPro" id="IPR011249">
    <property type="entry name" value="Metalloenz_LuxS/M16"/>
</dbReference>
<protein>
    <recommendedName>
        <fullName evidence="3">Peptidase M16 C-terminal domain-containing protein</fullName>
    </recommendedName>
</protein>
<comment type="function">
    <text evidence="1">Substrate recognition and binding subunit of the essential mitochondrial processing protease (MPP), which cleaves the mitochondrial sequence off newly imported precursors proteins.</text>
</comment>
<dbReference type="PANTHER" id="PTHR11851:SF49">
    <property type="entry name" value="MITOCHONDRIAL-PROCESSING PEPTIDASE SUBUNIT ALPHA"/>
    <property type="match status" value="1"/>
</dbReference>
<dbReference type="Gene3D" id="3.30.830.10">
    <property type="entry name" value="Metalloenzyme, LuxS/M16 peptidase-like"/>
    <property type="match status" value="2"/>
</dbReference>
<name>A0AAU9J7Z1_9CILI</name>
<dbReference type="InterPro" id="IPR050361">
    <property type="entry name" value="MPP/UQCRC_Complex"/>
</dbReference>
<organism evidence="4 5">
    <name type="scientific">Blepharisma stoltei</name>
    <dbReference type="NCBI Taxonomy" id="1481888"/>
    <lineage>
        <taxon>Eukaryota</taxon>
        <taxon>Sar</taxon>
        <taxon>Alveolata</taxon>
        <taxon>Ciliophora</taxon>
        <taxon>Postciliodesmatophora</taxon>
        <taxon>Heterotrichea</taxon>
        <taxon>Heterotrichida</taxon>
        <taxon>Blepharismidae</taxon>
        <taxon>Blepharisma</taxon>
    </lineage>
</organism>
<accession>A0AAU9J7Z1</accession>
<dbReference type="EMBL" id="CAJZBQ010000031">
    <property type="protein sequence ID" value="CAG9322342.1"/>
    <property type="molecule type" value="Genomic_DNA"/>
</dbReference>
<evidence type="ECO:0000259" key="3">
    <source>
        <dbReference type="Pfam" id="PF05193"/>
    </source>
</evidence>
<dbReference type="InterPro" id="IPR007863">
    <property type="entry name" value="Peptidase_M16_C"/>
</dbReference>
<comment type="caution">
    <text evidence="4">The sequence shown here is derived from an EMBL/GenBank/DDBJ whole genome shotgun (WGS) entry which is preliminary data.</text>
</comment>